<feature type="domain" description="HpcH/HpaI aldolase/citrate lyase" evidence="4">
    <location>
        <begin position="37"/>
        <end position="251"/>
    </location>
</feature>
<dbReference type="SUPFAM" id="SSF51621">
    <property type="entry name" value="Phosphoenolpyruvate/pyruvate domain"/>
    <property type="match status" value="1"/>
</dbReference>
<evidence type="ECO:0000256" key="1">
    <source>
        <dbReference type="ARBA" id="ARBA00005568"/>
    </source>
</evidence>
<organism evidence="5 6">
    <name type="scientific">Cupriavidus necator</name>
    <name type="common">Alcaligenes eutrophus</name>
    <name type="synonym">Ralstonia eutropha</name>
    <dbReference type="NCBI Taxonomy" id="106590"/>
    <lineage>
        <taxon>Bacteria</taxon>
        <taxon>Pseudomonadati</taxon>
        <taxon>Pseudomonadota</taxon>
        <taxon>Betaproteobacteria</taxon>
        <taxon>Burkholderiales</taxon>
        <taxon>Burkholderiaceae</taxon>
        <taxon>Cupriavidus</taxon>
    </lineage>
</organism>
<keyword evidence="5" id="KW-0614">Plasmid</keyword>
<dbReference type="PANTHER" id="PTHR30502:SF0">
    <property type="entry name" value="PHOSPHOENOLPYRUVATE CARBOXYLASE FAMILY PROTEIN"/>
    <property type="match status" value="1"/>
</dbReference>
<dbReference type="AlphaFoldDB" id="A0A1U9V2W8"/>
<dbReference type="Gene3D" id="3.20.20.60">
    <property type="entry name" value="Phosphoenolpyruvate-binding domains"/>
    <property type="match status" value="1"/>
</dbReference>
<dbReference type="GO" id="GO:0005737">
    <property type="term" value="C:cytoplasm"/>
    <property type="evidence" value="ECO:0007669"/>
    <property type="project" value="TreeGrafter"/>
</dbReference>
<evidence type="ECO:0000256" key="2">
    <source>
        <dbReference type="ARBA" id="ARBA00022723"/>
    </source>
</evidence>
<dbReference type="InterPro" id="IPR015813">
    <property type="entry name" value="Pyrv/PenolPyrv_kinase-like_dom"/>
</dbReference>
<accession>A0A1U9V2W8</accession>
<dbReference type="InterPro" id="IPR050251">
    <property type="entry name" value="HpcH-HpaI_aldolase"/>
</dbReference>
<gene>
    <name evidence="5" type="ORF">BJN34_35795</name>
</gene>
<evidence type="ECO:0000259" key="4">
    <source>
        <dbReference type="Pfam" id="PF03328"/>
    </source>
</evidence>
<comment type="similarity">
    <text evidence="1">Belongs to the HpcH/HpaI aldolase family.</text>
</comment>
<evidence type="ECO:0000313" key="5">
    <source>
        <dbReference type="EMBL" id="AQV99243.1"/>
    </source>
</evidence>
<dbReference type="InterPro" id="IPR040442">
    <property type="entry name" value="Pyrv_kinase-like_dom_sf"/>
</dbReference>
<dbReference type="Proteomes" id="UP000189627">
    <property type="component" value="Plasmid pENH92"/>
</dbReference>
<geneLocation type="plasmid" evidence="6">
    <name>penh92</name>
</geneLocation>
<keyword evidence="2" id="KW-0479">Metal-binding</keyword>
<evidence type="ECO:0000256" key="3">
    <source>
        <dbReference type="ARBA" id="ARBA00023239"/>
    </source>
</evidence>
<protein>
    <submittedName>
        <fullName evidence="5">Aldolase</fullName>
    </submittedName>
</protein>
<evidence type="ECO:0000313" key="6">
    <source>
        <dbReference type="Proteomes" id="UP000189627"/>
    </source>
</evidence>
<proteinExistence type="inferred from homology"/>
<dbReference type="KEGG" id="cuh:BJN34_35795"/>
<dbReference type="RefSeq" id="WP_078201660.1">
    <property type="nucleotide sequence ID" value="NZ_CP017759.1"/>
</dbReference>
<dbReference type="GO" id="GO:0046872">
    <property type="term" value="F:metal ion binding"/>
    <property type="evidence" value="ECO:0007669"/>
    <property type="project" value="UniProtKB-KW"/>
</dbReference>
<dbReference type="PANTHER" id="PTHR30502">
    <property type="entry name" value="2-KETO-3-DEOXY-L-RHAMNONATE ALDOLASE"/>
    <property type="match status" value="1"/>
</dbReference>
<dbReference type="EMBL" id="CP017759">
    <property type="protein sequence ID" value="AQV99243.1"/>
    <property type="molecule type" value="Genomic_DNA"/>
</dbReference>
<keyword evidence="3" id="KW-0456">Lyase</keyword>
<dbReference type="OrthoDB" id="86160at2"/>
<reference evidence="6" key="1">
    <citation type="submission" date="2017-02" db="EMBL/GenBank/DDBJ databases">
        <title>Complete genome sequence of Cupriavidus necator strain NH9, a 3-chlorobenzoate degrader.</title>
        <authorList>
            <person name="Moriuchi R."/>
            <person name="Dohra H."/>
            <person name="Ogawa N."/>
        </authorList>
    </citation>
    <scope>NUCLEOTIDE SEQUENCE [LARGE SCALE GENOMIC DNA]</scope>
    <source>
        <strain evidence="6">NH9</strain>
        <plasmid evidence="6">penh92</plasmid>
    </source>
</reference>
<sequence length="268" mass="28468">MKETAPPSVCNRVKEKLSRNELVLSMTVRLVRTIEIAALAKSAGFDSLYIDLEHSSFSLETTSQICMASFNLGVAPFVRLASTAPEYIGRVLDGGAVGIIAPHIQSAADAEAVVRAAKYPPLGTRSFTGSLPQLEFRSYPSTEIFSALNQSTVVMAMIESADALDAVEEIAAVDGVDVLFIGTNDLCASLGIPGQLDHPRVREAYVRTIDACRKRGKHVGIGGLVSNPKLAAEFVKLGARYVSTGTDLSFLSSAANAKASQMRDLCTG</sequence>
<name>A0A1U9V2W8_CUPNE</name>
<dbReference type="Pfam" id="PF03328">
    <property type="entry name" value="HpcH_HpaI"/>
    <property type="match status" value="1"/>
</dbReference>
<dbReference type="GO" id="GO:0016832">
    <property type="term" value="F:aldehyde-lyase activity"/>
    <property type="evidence" value="ECO:0007669"/>
    <property type="project" value="TreeGrafter"/>
</dbReference>
<dbReference type="InterPro" id="IPR005000">
    <property type="entry name" value="Aldolase/citrate-lyase_domain"/>
</dbReference>